<dbReference type="GO" id="GO:0003676">
    <property type="term" value="F:nucleic acid binding"/>
    <property type="evidence" value="ECO:0007669"/>
    <property type="project" value="InterPro"/>
</dbReference>
<dbReference type="AlphaFoldDB" id="A0A9Q1GXW4"/>
<evidence type="ECO:0000313" key="6">
    <source>
        <dbReference type="EMBL" id="KAJ8028857.1"/>
    </source>
</evidence>
<dbReference type="PANTHER" id="PTHR46888:SF1">
    <property type="entry name" value="RIBONUCLEASE H"/>
    <property type="match status" value="1"/>
</dbReference>
<keyword evidence="1" id="KW-0862">Zinc</keyword>
<dbReference type="EMBL" id="JAIZAY010000014">
    <property type="protein sequence ID" value="KAJ8028857.1"/>
    <property type="molecule type" value="Genomic_DNA"/>
</dbReference>
<dbReference type="Gene3D" id="3.30.420.10">
    <property type="entry name" value="Ribonuclease H-like superfamily/Ribonuclease H"/>
    <property type="match status" value="1"/>
</dbReference>
<dbReference type="Pfam" id="PF00665">
    <property type="entry name" value="rve"/>
    <property type="match status" value="1"/>
</dbReference>
<protein>
    <recommendedName>
        <fullName evidence="8">Endonuclease</fullName>
    </recommendedName>
</protein>
<dbReference type="SUPFAM" id="SSF53098">
    <property type="entry name" value="Ribonuclease H-like"/>
    <property type="match status" value="1"/>
</dbReference>
<evidence type="ECO:0008006" key="8">
    <source>
        <dbReference type="Google" id="ProtNLM"/>
    </source>
</evidence>
<dbReference type="Proteomes" id="UP001152320">
    <property type="component" value="Chromosome 14"/>
</dbReference>
<dbReference type="SMART" id="SM00343">
    <property type="entry name" value="ZnF_C2HC"/>
    <property type="match status" value="1"/>
</dbReference>
<evidence type="ECO:0000256" key="2">
    <source>
        <dbReference type="SAM" id="Coils"/>
    </source>
</evidence>
<dbReference type="FunFam" id="3.30.420.10:FF:000032">
    <property type="entry name" value="Retrovirus-related Pol polyprotein from transposon 297-like Protein"/>
    <property type="match status" value="1"/>
</dbReference>
<dbReference type="Gene3D" id="1.10.340.70">
    <property type="match status" value="1"/>
</dbReference>
<dbReference type="InterPro" id="IPR041588">
    <property type="entry name" value="Integrase_H2C2"/>
</dbReference>
<keyword evidence="7" id="KW-1185">Reference proteome</keyword>
<keyword evidence="1" id="KW-0863">Zinc-finger</keyword>
<sequence>MEKYERYIQIGKELGLSGQDLLKFTNENIDKEREEENIKRDERQKQREHDILMKEHDLKIAEENSKHSAIQPNQNPNDQFSMRAPKLPVFSEATDDLDAYICRFERFAEAAKWSMDEWAVRLGALMTGKALEVYSRIPSDQAKDYKKLKAALLQRYNLTEDGFRDKLRNSRIKPGETYVQFGERLRRYLNRWVETAKLKKDFHDLSDLIIRDQMLSHCGRDMSIFLKERQPKNVLEFTTLADTYRRAHGKSFDKKPENSKFRRESDQNSAQAKPDQSTGKSQRFQNSVCFVCGKRGHLARDCNSRFRQGSERSIVNPNKGAAVGVINETNMNTDISQTETERSGEHSDVSLSACMKVCSDKCNSLHSTGSSSVKLACGHEIPMISVAATDCHKMPVKRGLVGDQLVQVLRDTGCSTVVVKRDLVKQHDLTGRTRKCVLLDGTIRAVPEAVVQVDTPFYVGKLVALCMDDPLYGLVIGNVKGVRNPWDPDPDWKPPTSKQDSPALGLAVETRGQLARKGKVLKPLKTCDVISVINNAEEILKLQEEDPTLKNILKWVTEEKVHVSPKGNESKFVRGKGNLIYREYVSPYIEHGKIFKQLVVPKQLREHVLKVAHDSPMAGHLKAKKTVDRILSSFYWPGLQGDVQRYCMSCTVCQKTIPKGKVQKVPLGSMPLIDTPFKRIAIDIVGPLQPITDKGNRFILTVVDYATRYPEAIPLPRIETERVAEALFSIFARVGVPDEILTDLGSQFTSEVMKEVSRLLLIRQLHTTAYHPQCNGLCERFNATLKSMLRKMTSERPKDWDRYIPALLFAYREVPQESLGFSPFELLYGRSVKGPMTILPQQTSPIGAQLGFTWAAWA</sequence>
<feature type="compositionally biased region" description="Basic and acidic residues" evidence="3">
    <location>
        <begin position="250"/>
        <end position="266"/>
    </location>
</feature>
<evidence type="ECO:0000259" key="5">
    <source>
        <dbReference type="PROSITE" id="PS50994"/>
    </source>
</evidence>
<feature type="domain" description="CCHC-type" evidence="4">
    <location>
        <begin position="289"/>
        <end position="302"/>
    </location>
</feature>
<dbReference type="Pfam" id="PF17921">
    <property type="entry name" value="Integrase_H2C2"/>
    <property type="match status" value="1"/>
</dbReference>
<organism evidence="6 7">
    <name type="scientific">Holothuria leucospilota</name>
    <name type="common">Black long sea cucumber</name>
    <name type="synonym">Mertensiothuria leucospilota</name>
    <dbReference type="NCBI Taxonomy" id="206669"/>
    <lineage>
        <taxon>Eukaryota</taxon>
        <taxon>Metazoa</taxon>
        <taxon>Echinodermata</taxon>
        <taxon>Eleutherozoa</taxon>
        <taxon>Echinozoa</taxon>
        <taxon>Holothuroidea</taxon>
        <taxon>Aspidochirotacea</taxon>
        <taxon>Aspidochirotida</taxon>
        <taxon>Holothuriidae</taxon>
        <taxon>Holothuria</taxon>
    </lineage>
</organism>
<dbReference type="InterPro" id="IPR001878">
    <property type="entry name" value="Znf_CCHC"/>
</dbReference>
<dbReference type="InterPro" id="IPR036875">
    <property type="entry name" value="Znf_CCHC_sf"/>
</dbReference>
<dbReference type="PANTHER" id="PTHR46888">
    <property type="entry name" value="ZINC KNUCKLE DOMAINCONTAINING PROTEIN-RELATED"/>
    <property type="match status" value="1"/>
</dbReference>
<feature type="compositionally biased region" description="Polar residues" evidence="3">
    <location>
        <begin position="267"/>
        <end position="281"/>
    </location>
</feature>
<dbReference type="SUPFAM" id="SSF57756">
    <property type="entry name" value="Retrovirus zinc finger-like domains"/>
    <property type="match status" value="1"/>
</dbReference>
<evidence type="ECO:0000313" key="7">
    <source>
        <dbReference type="Proteomes" id="UP001152320"/>
    </source>
</evidence>
<name>A0A9Q1GXW4_HOLLE</name>
<evidence type="ECO:0000259" key="4">
    <source>
        <dbReference type="PROSITE" id="PS50158"/>
    </source>
</evidence>
<dbReference type="GO" id="GO:0008270">
    <property type="term" value="F:zinc ion binding"/>
    <property type="evidence" value="ECO:0007669"/>
    <property type="project" value="UniProtKB-KW"/>
</dbReference>
<proteinExistence type="predicted"/>
<dbReference type="Gene3D" id="1.10.4020.10">
    <property type="entry name" value="DNA breaking-rejoining enzymes"/>
    <property type="match status" value="1"/>
</dbReference>
<dbReference type="Pfam" id="PF00098">
    <property type="entry name" value="zf-CCHC"/>
    <property type="match status" value="1"/>
</dbReference>
<keyword evidence="2" id="KW-0175">Coiled coil</keyword>
<dbReference type="SUPFAM" id="SSF47353">
    <property type="entry name" value="Retrovirus capsid dimerization domain-like"/>
    <property type="match status" value="1"/>
</dbReference>
<feature type="coiled-coil region" evidence="2">
    <location>
        <begin position="24"/>
        <end position="51"/>
    </location>
</feature>
<dbReference type="PROSITE" id="PS50994">
    <property type="entry name" value="INTEGRASE"/>
    <property type="match status" value="1"/>
</dbReference>
<accession>A0A9Q1GXW4</accession>
<dbReference type="FunFam" id="1.10.340.70:FF:000001">
    <property type="entry name" value="Retrovirus-related Pol polyprotein from transposon gypsy-like Protein"/>
    <property type="match status" value="1"/>
</dbReference>
<dbReference type="PROSITE" id="PS50158">
    <property type="entry name" value="ZF_CCHC"/>
    <property type="match status" value="1"/>
</dbReference>
<keyword evidence="1" id="KW-0479">Metal-binding</keyword>
<evidence type="ECO:0000256" key="1">
    <source>
        <dbReference type="PROSITE-ProRule" id="PRU00047"/>
    </source>
</evidence>
<feature type="domain" description="Integrase catalytic" evidence="5">
    <location>
        <begin position="672"/>
        <end position="831"/>
    </location>
</feature>
<dbReference type="InterPro" id="IPR036397">
    <property type="entry name" value="RNaseH_sf"/>
</dbReference>
<feature type="region of interest" description="Disordered" evidence="3">
    <location>
        <begin position="248"/>
        <end position="281"/>
    </location>
</feature>
<dbReference type="InterPro" id="IPR038269">
    <property type="entry name" value="SCAN_sf"/>
</dbReference>
<reference evidence="6" key="1">
    <citation type="submission" date="2021-10" db="EMBL/GenBank/DDBJ databases">
        <title>Tropical sea cucumber genome reveals ecological adaptation and Cuvierian tubules defense mechanism.</title>
        <authorList>
            <person name="Chen T."/>
        </authorList>
    </citation>
    <scope>NUCLEOTIDE SEQUENCE</scope>
    <source>
        <strain evidence="6">Nanhai2018</strain>
        <tissue evidence="6">Muscle</tissue>
    </source>
</reference>
<comment type="caution">
    <text evidence="6">The sequence shown here is derived from an EMBL/GenBank/DDBJ whole genome shotgun (WGS) entry which is preliminary data.</text>
</comment>
<dbReference type="OrthoDB" id="10066679at2759"/>
<evidence type="ECO:0000256" key="3">
    <source>
        <dbReference type="SAM" id="MobiDB-lite"/>
    </source>
</evidence>
<dbReference type="Gene3D" id="4.10.60.10">
    <property type="entry name" value="Zinc finger, CCHC-type"/>
    <property type="match status" value="1"/>
</dbReference>
<dbReference type="InterPro" id="IPR001584">
    <property type="entry name" value="Integrase_cat-core"/>
</dbReference>
<dbReference type="InterPro" id="IPR012337">
    <property type="entry name" value="RNaseH-like_sf"/>
</dbReference>
<gene>
    <name evidence="6" type="ORF">HOLleu_28102</name>
</gene>
<dbReference type="GO" id="GO:0015074">
    <property type="term" value="P:DNA integration"/>
    <property type="evidence" value="ECO:0007669"/>
    <property type="project" value="InterPro"/>
</dbReference>